<dbReference type="Proteomes" id="UP000309340">
    <property type="component" value="Unassembled WGS sequence"/>
</dbReference>
<dbReference type="EMBL" id="NAJQ01000021">
    <property type="protein sequence ID" value="TKA82942.1"/>
    <property type="molecule type" value="Genomic_DNA"/>
</dbReference>
<feature type="domain" description="Bacteriophage T5 Orf172 DNA-binding" evidence="3">
    <location>
        <begin position="105"/>
        <end position="206"/>
    </location>
</feature>
<keyword evidence="2" id="KW-1133">Transmembrane helix</keyword>
<evidence type="ECO:0000313" key="4">
    <source>
        <dbReference type="EMBL" id="TKA82942.1"/>
    </source>
</evidence>
<dbReference type="OrthoDB" id="3511049at2759"/>
<keyword evidence="2" id="KW-0472">Membrane</keyword>
<comment type="caution">
    <text evidence="4">The sequence shown here is derived from an EMBL/GenBank/DDBJ whole genome shotgun (WGS) entry which is preliminary data.</text>
</comment>
<keyword evidence="5" id="KW-1185">Reference proteome</keyword>
<dbReference type="InterPro" id="IPR018306">
    <property type="entry name" value="Phage_T5_Orf172_DNA-bd"/>
</dbReference>
<organism evidence="4 5">
    <name type="scientific">Friedmanniomyces simplex</name>
    <dbReference type="NCBI Taxonomy" id="329884"/>
    <lineage>
        <taxon>Eukaryota</taxon>
        <taxon>Fungi</taxon>
        <taxon>Dikarya</taxon>
        <taxon>Ascomycota</taxon>
        <taxon>Pezizomycotina</taxon>
        <taxon>Dothideomycetes</taxon>
        <taxon>Dothideomycetidae</taxon>
        <taxon>Mycosphaerellales</taxon>
        <taxon>Teratosphaeriaceae</taxon>
        <taxon>Friedmanniomyces</taxon>
    </lineage>
</organism>
<dbReference type="AlphaFoldDB" id="A0A4U0XY54"/>
<feature type="compositionally biased region" description="Low complexity" evidence="1">
    <location>
        <begin position="49"/>
        <end position="60"/>
    </location>
</feature>
<feature type="region of interest" description="Disordered" evidence="1">
    <location>
        <begin position="1"/>
        <end position="82"/>
    </location>
</feature>
<feature type="transmembrane region" description="Helical" evidence="2">
    <location>
        <begin position="278"/>
        <end position="296"/>
    </location>
</feature>
<evidence type="ECO:0000256" key="2">
    <source>
        <dbReference type="SAM" id="Phobius"/>
    </source>
</evidence>
<evidence type="ECO:0000256" key="1">
    <source>
        <dbReference type="SAM" id="MobiDB-lite"/>
    </source>
</evidence>
<evidence type="ECO:0000259" key="3">
    <source>
        <dbReference type="Pfam" id="PF10544"/>
    </source>
</evidence>
<gene>
    <name evidence="4" type="ORF">B0A55_01302</name>
</gene>
<evidence type="ECO:0000313" key="5">
    <source>
        <dbReference type="Proteomes" id="UP000309340"/>
    </source>
</evidence>
<feature type="compositionally biased region" description="Basic and acidic residues" evidence="1">
    <location>
        <begin position="67"/>
        <end position="77"/>
    </location>
</feature>
<reference evidence="4 5" key="1">
    <citation type="submission" date="2017-03" db="EMBL/GenBank/DDBJ databases">
        <title>Genomes of endolithic fungi from Antarctica.</title>
        <authorList>
            <person name="Coleine C."/>
            <person name="Masonjones S."/>
            <person name="Stajich J.E."/>
        </authorList>
    </citation>
    <scope>NUCLEOTIDE SEQUENCE [LARGE SCALE GENOMIC DNA]</scope>
    <source>
        <strain evidence="4 5">CCFEE 5184</strain>
    </source>
</reference>
<accession>A0A4U0XY54</accession>
<protein>
    <recommendedName>
        <fullName evidence="3">Bacteriophage T5 Orf172 DNA-binding domain-containing protein</fullName>
    </recommendedName>
</protein>
<sequence length="319" mass="35845">MLDGADSITADGQQVRDLDSSGIVPAPERPRPSTPTATVIAETPHPAPEIDAPPAEPATASKRKRNDSKSEGIEPGEKSFWSPETVHDEVRAVLLADLPSAKQTGTLYIFHDPDTKHVKIGYTMDTLDTRFRNIVTQSKRDMLDRNTGRYLSGVPYVQLLRLEKLVHTDLAHYQRNLHVPTTRGCKTQHEWFEVDVSHAKKTVDFWWRLMCLNRIEPGVKLDPALRDALQSSADEMAKEVTGSLTEREAWDSIRGSGENRLLLWKRLIPPGKRQRPDLRWLAGWVVAAVLLGIIYFPRTMAGVLGLCSLVAWMTQGWIE</sequence>
<proteinExistence type="predicted"/>
<dbReference type="STRING" id="329884.A0A4U0XY54"/>
<keyword evidence="2" id="KW-0812">Transmembrane</keyword>
<name>A0A4U0XY54_9PEZI</name>
<dbReference type="Pfam" id="PF10544">
    <property type="entry name" value="T5orf172"/>
    <property type="match status" value="1"/>
</dbReference>